<comment type="caution">
    <text evidence="4">The sequence shown here is derived from an EMBL/GenBank/DDBJ whole genome shotgun (WGS) entry which is preliminary data.</text>
</comment>
<dbReference type="PANTHER" id="PTHR24104">
    <property type="entry name" value="E3 UBIQUITIN-PROTEIN LIGASE NHLRC1-RELATED"/>
    <property type="match status" value="1"/>
</dbReference>
<name>A0A6V8MY57_9BACT</name>
<accession>A0A6V8MY57</accession>
<dbReference type="CDD" id="cd14962">
    <property type="entry name" value="NHL_like_6"/>
    <property type="match status" value="1"/>
</dbReference>
<dbReference type="SUPFAM" id="SSF101898">
    <property type="entry name" value="NHL repeat"/>
    <property type="match status" value="1"/>
</dbReference>
<dbReference type="PROSITE" id="PS51257">
    <property type="entry name" value="PROKAR_LIPOPROTEIN"/>
    <property type="match status" value="1"/>
</dbReference>
<feature type="repeat" description="NHL" evidence="2">
    <location>
        <begin position="304"/>
        <end position="347"/>
    </location>
</feature>
<dbReference type="GO" id="GO:0008270">
    <property type="term" value="F:zinc ion binding"/>
    <property type="evidence" value="ECO:0007669"/>
    <property type="project" value="UniProtKB-KW"/>
</dbReference>
<feature type="repeat" description="NHL" evidence="2">
    <location>
        <begin position="210"/>
        <end position="253"/>
    </location>
</feature>
<keyword evidence="3" id="KW-0812">Transmembrane</keyword>
<dbReference type="PROSITE" id="PS51125">
    <property type="entry name" value="NHL"/>
    <property type="match status" value="3"/>
</dbReference>
<feature type="transmembrane region" description="Helical" evidence="3">
    <location>
        <begin position="12"/>
        <end position="33"/>
    </location>
</feature>
<evidence type="ECO:0000256" key="2">
    <source>
        <dbReference type="PROSITE-ProRule" id="PRU00504"/>
    </source>
</evidence>
<dbReference type="EMBL" id="BLXY01000005">
    <property type="protein sequence ID" value="GFO64764.1"/>
    <property type="molecule type" value="Genomic_DNA"/>
</dbReference>
<sequence>MRCSTPAHRDLVYIFAVVIVAALLLLSGCSVVPKGQVQALDSIVWPPPPQEPRVAWVRSISSSRDANIQKGVLSRVRDLLLGEEVVKIARPYGVYADSKKRTFIADPGARSVHVIDPLEGRYLVVVGEGEQSFASPIGIAQDADEMVYVTDSAKGAIYRFALDDLKVQPFVTKGLLRPTGIAYSPGRRLLYVSDTLAGQVVGFDRAGKEVLRFGASGEAAGSFNRPTDLAVGTDGSIVVTDSLNGRMQIFSSTGAYLRGFGERGDVSGTFAKPKGVAIDSKGHLHVCDTLFDTVQVFNKKGELLLSYGTRGSGNGQLWMPSGLFIDANDTIYVADTYNNRIQVFQLLPDHSEE</sequence>
<dbReference type="Proteomes" id="UP000568888">
    <property type="component" value="Unassembled WGS sequence"/>
</dbReference>
<evidence type="ECO:0000313" key="4">
    <source>
        <dbReference type="EMBL" id="GFO64764.1"/>
    </source>
</evidence>
<dbReference type="InterPro" id="IPR001258">
    <property type="entry name" value="NHL_repeat"/>
</dbReference>
<keyword evidence="3" id="KW-1133">Transmembrane helix</keyword>
<dbReference type="AlphaFoldDB" id="A0A6V8MY57"/>
<protein>
    <recommendedName>
        <fullName evidence="6">SMP-30/Gluconolactonase/LRE-like region domain-containing protein</fullName>
    </recommendedName>
</protein>
<evidence type="ECO:0008006" key="6">
    <source>
        <dbReference type="Google" id="ProtNLM"/>
    </source>
</evidence>
<organism evidence="4 5">
    <name type="scientific">Geomonas paludis</name>
    <dbReference type="NCBI Taxonomy" id="2740185"/>
    <lineage>
        <taxon>Bacteria</taxon>
        <taxon>Pseudomonadati</taxon>
        <taxon>Thermodesulfobacteriota</taxon>
        <taxon>Desulfuromonadia</taxon>
        <taxon>Geobacterales</taxon>
        <taxon>Geobacteraceae</taxon>
        <taxon>Geomonas</taxon>
    </lineage>
</organism>
<dbReference type="Gene3D" id="2.120.10.30">
    <property type="entry name" value="TolB, C-terminal domain"/>
    <property type="match status" value="3"/>
</dbReference>
<keyword evidence="3" id="KW-0472">Membrane</keyword>
<reference evidence="5" key="1">
    <citation type="submission" date="2020-06" db="EMBL/GenBank/DDBJ databases">
        <title>Draft genomic sequecing of Geomonas sp. Red736.</title>
        <authorList>
            <person name="Itoh H."/>
            <person name="Xu Z.X."/>
            <person name="Ushijima N."/>
            <person name="Masuda Y."/>
            <person name="Shiratori Y."/>
            <person name="Senoo K."/>
        </authorList>
    </citation>
    <scope>NUCLEOTIDE SEQUENCE [LARGE SCALE GENOMIC DNA]</scope>
    <source>
        <strain evidence="5">Red736</strain>
    </source>
</reference>
<dbReference type="PANTHER" id="PTHR24104:SF25">
    <property type="entry name" value="PROTEIN LIN-41"/>
    <property type="match status" value="1"/>
</dbReference>
<dbReference type="InterPro" id="IPR011042">
    <property type="entry name" value="6-blade_b-propeller_TolB-like"/>
</dbReference>
<keyword evidence="1" id="KW-0677">Repeat</keyword>
<proteinExistence type="predicted"/>
<evidence type="ECO:0000256" key="1">
    <source>
        <dbReference type="ARBA" id="ARBA00022737"/>
    </source>
</evidence>
<evidence type="ECO:0000313" key="5">
    <source>
        <dbReference type="Proteomes" id="UP000568888"/>
    </source>
</evidence>
<dbReference type="Pfam" id="PF01436">
    <property type="entry name" value="NHL"/>
    <property type="match status" value="2"/>
</dbReference>
<dbReference type="InterPro" id="IPR050952">
    <property type="entry name" value="TRIM-NHL_E3_ligases"/>
</dbReference>
<evidence type="ECO:0000256" key="3">
    <source>
        <dbReference type="SAM" id="Phobius"/>
    </source>
</evidence>
<feature type="repeat" description="NHL" evidence="2">
    <location>
        <begin position="260"/>
        <end position="300"/>
    </location>
</feature>
<gene>
    <name evidence="4" type="ORF">GMPD_26830</name>
</gene>